<dbReference type="eggNOG" id="KOG1601">
    <property type="taxonomic scope" value="Eukaryota"/>
</dbReference>
<dbReference type="Pfam" id="PF00320">
    <property type="entry name" value="GATA"/>
    <property type="match status" value="1"/>
</dbReference>
<evidence type="ECO:0000256" key="9">
    <source>
        <dbReference type="PROSITE-ProRule" id="PRU00094"/>
    </source>
</evidence>
<sequence length="334" mass="36562">MIGSTNDLLDVCGDFFDQIDDLLDFSTEDIEAGAGENYITSWTTVPPDTMIGAPDSVFSGYSDRSSSELATELSVPYEEIAQLEWLSNFVEDSFSAGSSVTLDKDSFNDHKNNDSHRFQTSSPVSVLESSSSCSGGGRTMPLSPETVVPGRARSKRPRPATFNPRPVIPLISPTSSIMEPNQPLSASELENYAESRPTKPTKKIRADEAMEQKKKKKKLSLIAGSAEQSVSQPIAIRKCMHCEITKTPQWRAGPMGPKTLCNACGVRYKSGRLFPEYRPAASPTFVSSLHSNSHKKVLEMRSKVSHNAEMSAAATPITDATELMTRSIHMLDYI</sequence>
<dbReference type="GO" id="GO:0006357">
    <property type="term" value="P:regulation of transcription by RNA polymerase II"/>
    <property type="evidence" value="ECO:0000318"/>
    <property type="project" value="GO_Central"/>
</dbReference>
<keyword evidence="6 8" id="KW-0010">Activator</keyword>
<dbReference type="OrthoDB" id="2162994at2759"/>
<dbReference type="PROSITE" id="PS00344">
    <property type="entry name" value="GATA_ZN_FINGER_1"/>
    <property type="match status" value="1"/>
</dbReference>
<keyword evidence="8" id="KW-0805">Transcription regulation</keyword>
<dbReference type="CDD" id="cd00202">
    <property type="entry name" value="ZnF_GATA"/>
    <property type="match status" value="1"/>
</dbReference>
<dbReference type="InParanoid" id="A0A1U7ZX46"/>
<evidence type="ECO:0000256" key="5">
    <source>
        <dbReference type="ARBA" id="ARBA00022833"/>
    </source>
</evidence>
<dbReference type="SUPFAM" id="SSF57716">
    <property type="entry name" value="Glucocorticoid receptor-like (DNA-binding domain)"/>
    <property type="match status" value="1"/>
</dbReference>
<feature type="domain" description="GATA-type" evidence="11">
    <location>
        <begin position="237"/>
        <end position="269"/>
    </location>
</feature>
<dbReference type="OMA" id="GPAPDCN"/>
<dbReference type="GO" id="GO:0008270">
    <property type="term" value="F:zinc ion binding"/>
    <property type="evidence" value="ECO:0007669"/>
    <property type="project" value="UniProtKB-KW"/>
</dbReference>
<dbReference type="InterPro" id="IPR051140">
    <property type="entry name" value="GATA_TF"/>
</dbReference>
<name>A0A1U7ZX46_NELNU</name>
<dbReference type="GO" id="GO:0030154">
    <property type="term" value="P:cell differentiation"/>
    <property type="evidence" value="ECO:0000318"/>
    <property type="project" value="GO_Central"/>
</dbReference>
<evidence type="ECO:0000256" key="1">
    <source>
        <dbReference type="ARBA" id="ARBA00004123"/>
    </source>
</evidence>
<evidence type="ECO:0000256" key="6">
    <source>
        <dbReference type="ARBA" id="ARBA00023159"/>
    </source>
</evidence>
<keyword evidence="8" id="KW-0804">Transcription</keyword>
<dbReference type="PANTHER" id="PTHR45658:SF51">
    <property type="entry name" value="GATA TRANSCRIPTION FACTOR 8"/>
    <property type="match status" value="1"/>
</dbReference>
<dbReference type="STRING" id="4432.A0A1U7ZX46"/>
<dbReference type="InterPro" id="IPR000679">
    <property type="entry name" value="Znf_GATA"/>
</dbReference>
<dbReference type="GO" id="GO:0045893">
    <property type="term" value="P:positive regulation of DNA-templated transcription"/>
    <property type="evidence" value="ECO:0007669"/>
    <property type="project" value="InterPro"/>
</dbReference>
<protein>
    <recommendedName>
        <fullName evidence="8">GATA transcription factor</fullName>
    </recommendedName>
</protein>
<dbReference type="FunFam" id="3.30.50.10:FF:000018">
    <property type="entry name" value="GATA transcription factor"/>
    <property type="match status" value="1"/>
</dbReference>
<dbReference type="GO" id="GO:0005634">
    <property type="term" value="C:nucleus"/>
    <property type="evidence" value="ECO:0000318"/>
    <property type="project" value="GO_Central"/>
</dbReference>
<evidence type="ECO:0000256" key="3">
    <source>
        <dbReference type="ARBA" id="ARBA00022723"/>
    </source>
</evidence>
<organism evidence="12 13">
    <name type="scientific">Nelumbo nucifera</name>
    <name type="common">Sacred lotus</name>
    <dbReference type="NCBI Taxonomy" id="4432"/>
    <lineage>
        <taxon>Eukaryota</taxon>
        <taxon>Viridiplantae</taxon>
        <taxon>Streptophyta</taxon>
        <taxon>Embryophyta</taxon>
        <taxon>Tracheophyta</taxon>
        <taxon>Spermatophyta</taxon>
        <taxon>Magnoliopsida</taxon>
        <taxon>Proteales</taxon>
        <taxon>Nelumbonaceae</taxon>
        <taxon>Nelumbo</taxon>
    </lineage>
</organism>
<dbReference type="GO" id="GO:0000976">
    <property type="term" value="F:transcription cis-regulatory region binding"/>
    <property type="evidence" value="ECO:0000318"/>
    <property type="project" value="GO_Central"/>
</dbReference>
<evidence type="ECO:0000256" key="7">
    <source>
        <dbReference type="ARBA" id="ARBA00023242"/>
    </source>
</evidence>
<dbReference type="GeneID" id="104594870"/>
<feature type="region of interest" description="Disordered" evidence="10">
    <location>
        <begin position="111"/>
        <end position="181"/>
    </location>
</feature>
<keyword evidence="7 8" id="KW-0539">Nucleus</keyword>
<evidence type="ECO:0000256" key="4">
    <source>
        <dbReference type="ARBA" id="ARBA00022771"/>
    </source>
</evidence>
<comment type="subcellular location">
    <subcellularLocation>
        <location evidence="1 8">Nucleus</location>
    </subcellularLocation>
</comment>
<evidence type="ECO:0000256" key="8">
    <source>
        <dbReference type="PIRNR" id="PIRNR016992"/>
    </source>
</evidence>
<keyword evidence="3" id="KW-0479">Metal-binding</keyword>
<dbReference type="PROSITE" id="PS50114">
    <property type="entry name" value="GATA_ZN_FINGER_2"/>
    <property type="match status" value="1"/>
</dbReference>
<reference evidence="13" key="1">
    <citation type="submission" date="2025-08" db="UniProtKB">
        <authorList>
            <consortium name="RefSeq"/>
        </authorList>
    </citation>
    <scope>IDENTIFICATION</scope>
</reference>
<evidence type="ECO:0000313" key="12">
    <source>
        <dbReference type="Proteomes" id="UP000189703"/>
    </source>
</evidence>
<dbReference type="KEGG" id="nnu:104594870"/>
<dbReference type="PANTHER" id="PTHR45658">
    <property type="entry name" value="GATA TRANSCRIPTION FACTOR"/>
    <property type="match status" value="1"/>
</dbReference>
<evidence type="ECO:0000259" key="11">
    <source>
        <dbReference type="PROSITE" id="PS50114"/>
    </source>
</evidence>
<keyword evidence="12" id="KW-1185">Reference proteome</keyword>
<dbReference type="SMART" id="SM00401">
    <property type="entry name" value="ZnF_GATA"/>
    <property type="match status" value="1"/>
</dbReference>
<dbReference type="InterPro" id="IPR016679">
    <property type="entry name" value="TF_GATA_pln"/>
</dbReference>
<evidence type="ECO:0000256" key="10">
    <source>
        <dbReference type="SAM" id="MobiDB-lite"/>
    </source>
</evidence>
<dbReference type="Proteomes" id="UP000189703">
    <property type="component" value="Unplaced"/>
</dbReference>
<comment type="function">
    <text evidence="8">Transcriptional activator that specifically binds 5'-GATA-3' or 5'-GAT-3' motifs within gene promoters.</text>
</comment>
<keyword evidence="5" id="KW-0862">Zinc</keyword>
<evidence type="ECO:0000313" key="13">
    <source>
        <dbReference type="RefSeq" id="XP_010253699.1"/>
    </source>
</evidence>
<proteinExistence type="inferred from homology"/>
<keyword evidence="8" id="KW-0238">DNA-binding</keyword>
<dbReference type="PIRSF" id="PIRSF016992">
    <property type="entry name" value="TF_GATA_plant"/>
    <property type="match status" value="1"/>
</dbReference>
<gene>
    <name evidence="13" type="primary">LOC104594870</name>
</gene>
<comment type="similarity">
    <text evidence="2 8">Belongs to the type IV zinc-finger family. Class A subfamily.</text>
</comment>
<evidence type="ECO:0000256" key="2">
    <source>
        <dbReference type="ARBA" id="ARBA00005694"/>
    </source>
</evidence>
<accession>A0A1U7ZX46</accession>
<keyword evidence="4 9" id="KW-0863">Zinc-finger</keyword>
<dbReference type="InterPro" id="IPR013088">
    <property type="entry name" value="Znf_NHR/GATA"/>
</dbReference>
<dbReference type="RefSeq" id="XP_010253699.1">
    <property type="nucleotide sequence ID" value="XM_010255397.2"/>
</dbReference>
<feature type="compositionally biased region" description="Low complexity" evidence="10">
    <location>
        <begin position="121"/>
        <end position="133"/>
    </location>
</feature>
<dbReference type="Gene3D" id="3.30.50.10">
    <property type="entry name" value="Erythroid Transcription Factor GATA-1, subunit A"/>
    <property type="match status" value="1"/>
</dbReference>
<feature type="compositionally biased region" description="Polar residues" evidence="10">
    <location>
        <begin position="172"/>
        <end position="181"/>
    </location>
</feature>
<dbReference type="AlphaFoldDB" id="A0A1U7ZX46"/>
<dbReference type="FunCoup" id="A0A1U7ZX46">
    <property type="interactions" value="78"/>
</dbReference>